<dbReference type="EMBL" id="NPIC01000002">
    <property type="protein sequence ID" value="RDL38356.1"/>
    <property type="molecule type" value="Genomic_DNA"/>
</dbReference>
<protein>
    <recommendedName>
        <fullName evidence="2">Partial AB-hydrolase lipase domain-containing protein</fullName>
    </recommendedName>
</protein>
<accession>A0A370TS51</accession>
<name>A0A370TS51_9HELO</name>
<feature type="compositionally biased region" description="Polar residues" evidence="1">
    <location>
        <begin position="41"/>
        <end position="51"/>
    </location>
</feature>
<proteinExistence type="predicted"/>
<organism evidence="3 4">
    <name type="scientific">Venustampulla echinocandica</name>
    <dbReference type="NCBI Taxonomy" id="2656787"/>
    <lineage>
        <taxon>Eukaryota</taxon>
        <taxon>Fungi</taxon>
        <taxon>Dikarya</taxon>
        <taxon>Ascomycota</taxon>
        <taxon>Pezizomycotina</taxon>
        <taxon>Leotiomycetes</taxon>
        <taxon>Helotiales</taxon>
        <taxon>Pleuroascaceae</taxon>
        <taxon>Venustampulla</taxon>
    </lineage>
</organism>
<gene>
    <name evidence="3" type="ORF">BP5553_02696</name>
</gene>
<dbReference type="InterPro" id="IPR029058">
    <property type="entry name" value="AB_hydrolase_fold"/>
</dbReference>
<feature type="domain" description="Partial AB-hydrolase lipase" evidence="2">
    <location>
        <begin position="190"/>
        <end position="274"/>
    </location>
</feature>
<dbReference type="FunFam" id="3.40.50.1820:FF:000193">
    <property type="entry name" value="Ab-hydrolase associated lipase"/>
    <property type="match status" value="1"/>
</dbReference>
<dbReference type="RefSeq" id="XP_031871012.1">
    <property type="nucleotide sequence ID" value="XM_032011319.1"/>
</dbReference>
<dbReference type="Pfam" id="PF04083">
    <property type="entry name" value="Abhydro_lipase"/>
    <property type="match status" value="1"/>
</dbReference>
<dbReference type="Proteomes" id="UP000254866">
    <property type="component" value="Unassembled WGS sequence"/>
</dbReference>
<reference evidence="3 4" key="1">
    <citation type="journal article" date="2018" name="IMA Fungus">
        <title>IMA Genome-F 9: Draft genome sequence of Annulohypoxylon stygium, Aspergillus mulundensis, Berkeleyomyces basicola (syn. Thielaviopsis basicola), Ceratocystis smalleyi, two Cercospora beticola strains, Coleophoma cylindrospora, Fusarium fracticaudum, Phialophora cf. hyalina, and Morchella septimelata.</title>
        <authorList>
            <person name="Wingfield B.D."/>
            <person name="Bills G.F."/>
            <person name="Dong Y."/>
            <person name="Huang W."/>
            <person name="Nel W.J."/>
            <person name="Swalarsk-Parry B.S."/>
            <person name="Vaghefi N."/>
            <person name="Wilken P.M."/>
            <person name="An Z."/>
            <person name="de Beer Z.W."/>
            <person name="De Vos L."/>
            <person name="Chen L."/>
            <person name="Duong T.A."/>
            <person name="Gao Y."/>
            <person name="Hammerbacher A."/>
            <person name="Kikkert J.R."/>
            <person name="Li Y."/>
            <person name="Li H."/>
            <person name="Li K."/>
            <person name="Li Q."/>
            <person name="Liu X."/>
            <person name="Ma X."/>
            <person name="Naidoo K."/>
            <person name="Pethybridge S.J."/>
            <person name="Sun J."/>
            <person name="Steenkamp E.T."/>
            <person name="van der Nest M.A."/>
            <person name="van Wyk S."/>
            <person name="Wingfield M.J."/>
            <person name="Xiong C."/>
            <person name="Yue Q."/>
            <person name="Zhang X."/>
        </authorList>
    </citation>
    <scope>NUCLEOTIDE SEQUENCE [LARGE SCALE GENOMIC DNA]</scope>
    <source>
        <strain evidence="3 4">BP 5553</strain>
    </source>
</reference>
<dbReference type="GeneID" id="43595545"/>
<sequence>MSSGGPLVALPPVASRRGGQGFVVESSIPTRNPASEKCVDASSTPTPSLSHPGNEIPPEEEKKALWLSAPSSHLFLPQTSYGNSPAAKLKVFVIRTSSLGLSSLYIVVTSFMATINTVAGLFKYSLRRLILQNPDADRPFYDEEKRRRKRRIEEEHTWKRMGKDDVENQAGLEFPPTEGGPDPVVNDAGYYARRVGLDVECFKVQTEDGYILELWHVYNPREYEPMTEDQRGPRGPGVFTSAGPSRPLDASQKPKFPILMLHGLMQSIGTFCSNDDDSLAFYLCKAGYDVWLGNNRCGSGAEHISLKASDPRLWAWSPREMGVYDLPAFTSRVLSETGFEKLGLVGHSQGTTQTFIALSKEQRPDLGDKFTSFCALAPAVYGGPWLDKWYLKFINRLSLPLYHMVFGVHSFIPIMMTMKGIIPGRLYGAMGYHMFNYLFSWSDRRWDRGLRNRMFQCSPVHVSAQCMHWWLGRDGFATNRCILETPEEERIADDMAAIDFSLGATNNSPPKPLSIEQTCWYDSRMPPLALWVSGADALVDGRKLVRRFKNGREPFVRVVHQKVIEEYEHLDVVWAMDVIEQVGREVRDVLWITCDVKDRVRTPRGCEEVVV</sequence>
<dbReference type="STRING" id="2656787.A0A370TS51"/>
<dbReference type="SUPFAM" id="SSF53474">
    <property type="entry name" value="alpha/beta-Hydrolases"/>
    <property type="match status" value="1"/>
</dbReference>
<dbReference type="Gene3D" id="3.40.50.1820">
    <property type="entry name" value="alpha/beta hydrolase"/>
    <property type="match status" value="1"/>
</dbReference>
<dbReference type="OrthoDB" id="6130531at2759"/>
<evidence type="ECO:0000259" key="2">
    <source>
        <dbReference type="Pfam" id="PF04083"/>
    </source>
</evidence>
<evidence type="ECO:0000313" key="3">
    <source>
        <dbReference type="EMBL" id="RDL38356.1"/>
    </source>
</evidence>
<dbReference type="GO" id="GO:0006629">
    <property type="term" value="P:lipid metabolic process"/>
    <property type="evidence" value="ECO:0007669"/>
    <property type="project" value="InterPro"/>
</dbReference>
<evidence type="ECO:0000313" key="4">
    <source>
        <dbReference type="Proteomes" id="UP000254866"/>
    </source>
</evidence>
<evidence type="ECO:0000256" key="1">
    <source>
        <dbReference type="SAM" id="MobiDB-lite"/>
    </source>
</evidence>
<comment type="caution">
    <text evidence="3">The sequence shown here is derived from an EMBL/GenBank/DDBJ whole genome shotgun (WGS) entry which is preliminary data.</text>
</comment>
<feature type="region of interest" description="Disordered" evidence="1">
    <location>
        <begin position="21"/>
        <end position="60"/>
    </location>
</feature>
<dbReference type="AlphaFoldDB" id="A0A370TS51"/>
<dbReference type="InterPro" id="IPR006693">
    <property type="entry name" value="AB_hydrolase_lipase"/>
</dbReference>
<dbReference type="PANTHER" id="PTHR11005">
    <property type="entry name" value="LYSOSOMAL ACID LIPASE-RELATED"/>
    <property type="match status" value="1"/>
</dbReference>
<keyword evidence="4" id="KW-1185">Reference proteome</keyword>